<dbReference type="Pfam" id="PF11259">
    <property type="entry name" value="DUF3060"/>
    <property type="match status" value="1"/>
</dbReference>
<name>A0A7I7P526_9MYCO</name>
<dbReference type="EMBL" id="AP022582">
    <property type="protein sequence ID" value="BBY03981.1"/>
    <property type="molecule type" value="Genomic_DNA"/>
</dbReference>
<dbReference type="KEGG" id="mseo:MSEO_44800"/>
<organism evidence="2 3">
    <name type="scientific">Mycobacterium seoulense</name>
    <dbReference type="NCBI Taxonomy" id="386911"/>
    <lineage>
        <taxon>Bacteria</taxon>
        <taxon>Bacillati</taxon>
        <taxon>Actinomycetota</taxon>
        <taxon>Actinomycetes</taxon>
        <taxon>Mycobacteriales</taxon>
        <taxon>Mycobacteriaceae</taxon>
        <taxon>Mycobacterium</taxon>
    </lineage>
</organism>
<keyword evidence="3" id="KW-1185">Reference proteome</keyword>
<dbReference type="AlphaFoldDB" id="A0A7I7P526"/>
<accession>A0A7I7P526</accession>
<keyword evidence="1" id="KW-1133">Transmembrane helix</keyword>
<dbReference type="Proteomes" id="UP000466632">
    <property type="component" value="Chromosome"/>
</dbReference>
<feature type="transmembrane region" description="Helical" evidence="1">
    <location>
        <begin position="20"/>
        <end position="39"/>
    </location>
</feature>
<evidence type="ECO:0000256" key="1">
    <source>
        <dbReference type="SAM" id="Phobius"/>
    </source>
</evidence>
<reference evidence="2 3" key="1">
    <citation type="journal article" date="2019" name="Emerg. Microbes Infect.">
        <title>Comprehensive subspecies identification of 175 nontuberculous mycobacteria species based on 7547 genomic profiles.</title>
        <authorList>
            <person name="Matsumoto Y."/>
            <person name="Kinjo T."/>
            <person name="Motooka D."/>
            <person name="Nabeya D."/>
            <person name="Jung N."/>
            <person name="Uechi K."/>
            <person name="Horii T."/>
            <person name="Iida T."/>
            <person name="Fujita J."/>
            <person name="Nakamura S."/>
        </authorList>
    </citation>
    <scope>NUCLEOTIDE SEQUENCE [LARGE SCALE GENOMIC DNA]</scope>
    <source>
        <strain evidence="2 3">JCM 16018</strain>
    </source>
</reference>
<gene>
    <name evidence="2" type="ORF">MSEO_44800</name>
</gene>
<dbReference type="RefSeq" id="WP_163683572.1">
    <property type="nucleotide sequence ID" value="NZ_AP022582.1"/>
</dbReference>
<evidence type="ECO:0000313" key="2">
    <source>
        <dbReference type="EMBL" id="BBY03981.1"/>
    </source>
</evidence>
<evidence type="ECO:0008006" key="4">
    <source>
        <dbReference type="Google" id="ProtNLM"/>
    </source>
</evidence>
<evidence type="ECO:0000313" key="3">
    <source>
        <dbReference type="Proteomes" id="UP000466632"/>
    </source>
</evidence>
<keyword evidence="1" id="KW-0812">Transmembrane</keyword>
<keyword evidence="1" id="KW-0472">Membrane</keyword>
<proteinExistence type="predicted"/>
<protein>
    <recommendedName>
        <fullName evidence="4">DUF3060 domain-containing protein</fullName>
    </recommendedName>
</protein>
<dbReference type="InterPro" id="IPR021417">
    <property type="entry name" value="DUF3060"/>
</dbReference>
<sequence>MTETERHQNRAPARRVPGAFRLATVVGAVALAGLAVAGFRADLAGGGASAAVPESGTLQVSGTGTTKTIGCHGGYLSVSGQTNTVKVTGHCTSLSVSGHGNRVAVDSTDAVSTSGTGNAITYHWGSPKVVNAGTANTVGQG</sequence>